<organism evidence="1 2">
    <name type="scientific">Kineosporia mesophila</name>
    <dbReference type="NCBI Taxonomy" id="566012"/>
    <lineage>
        <taxon>Bacteria</taxon>
        <taxon>Bacillati</taxon>
        <taxon>Actinomycetota</taxon>
        <taxon>Actinomycetes</taxon>
        <taxon>Kineosporiales</taxon>
        <taxon>Kineosporiaceae</taxon>
        <taxon>Kineosporia</taxon>
    </lineage>
</organism>
<dbReference type="EMBL" id="BAAAZO010000011">
    <property type="protein sequence ID" value="GAA3630232.1"/>
    <property type="molecule type" value="Genomic_DNA"/>
</dbReference>
<name>A0ABP7ADY0_9ACTN</name>
<gene>
    <name evidence="1" type="ORF">GCM10022223_54900</name>
</gene>
<keyword evidence="2" id="KW-1185">Reference proteome</keyword>
<proteinExistence type="predicted"/>
<evidence type="ECO:0000313" key="1">
    <source>
        <dbReference type="EMBL" id="GAA3630232.1"/>
    </source>
</evidence>
<comment type="caution">
    <text evidence="1">The sequence shown here is derived from an EMBL/GenBank/DDBJ whole genome shotgun (WGS) entry which is preliminary data.</text>
</comment>
<sequence>MQAIKVRAIQTDASAAVAAIGEISEVINHISTGRNTITAAVALDAPS</sequence>
<reference evidence="2" key="1">
    <citation type="journal article" date="2019" name="Int. J. Syst. Evol. Microbiol.">
        <title>The Global Catalogue of Microorganisms (GCM) 10K type strain sequencing project: providing services to taxonomists for standard genome sequencing and annotation.</title>
        <authorList>
            <consortium name="The Broad Institute Genomics Platform"/>
            <consortium name="The Broad Institute Genome Sequencing Center for Infectious Disease"/>
            <person name="Wu L."/>
            <person name="Ma J."/>
        </authorList>
    </citation>
    <scope>NUCLEOTIDE SEQUENCE [LARGE SCALE GENOMIC DNA]</scope>
    <source>
        <strain evidence="2">JCM 16902</strain>
    </source>
</reference>
<accession>A0ABP7ADY0</accession>
<evidence type="ECO:0000313" key="2">
    <source>
        <dbReference type="Proteomes" id="UP001501074"/>
    </source>
</evidence>
<dbReference type="RefSeq" id="WP_231486070.1">
    <property type="nucleotide sequence ID" value="NZ_BAAAZO010000011.1"/>
</dbReference>
<dbReference type="Proteomes" id="UP001501074">
    <property type="component" value="Unassembled WGS sequence"/>
</dbReference>
<protein>
    <submittedName>
        <fullName evidence="1">Uncharacterized protein</fullName>
    </submittedName>
</protein>